<feature type="chain" id="PRO_5012438899" description="CarboxypepD_reg-like domain-containing protein" evidence="1">
    <location>
        <begin position="19"/>
        <end position="596"/>
    </location>
</feature>
<protein>
    <recommendedName>
        <fullName evidence="4">CarboxypepD_reg-like domain-containing protein</fullName>
    </recommendedName>
</protein>
<reference evidence="2 3" key="1">
    <citation type="submission" date="2017-04" db="EMBL/GenBank/DDBJ databases">
        <authorList>
            <person name="Afonso C.L."/>
            <person name="Miller P.J."/>
            <person name="Scott M.A."/>
            <person name="Spackman E."/>
            <person name="Goraichik I."/>
            <person name="Dimitrov K.M."/>
            <person name="Suarez D.L."/>
            <person name="Swayne D.E."/>
        </authorList>
    </citation>
    <scope>NUCLEOTIDE SEQUENCE [LARGE SCALE GENOMIC DNA]</scope>
    <source>
        <strain evidence="2 3">DSM 26133</strain>
    </source>
</reference>
<evidence type="ECO:0008006" key="4">
    <source>
        <dbReference type="Google" id="ProtNLM"/>
    </source>
</evidence>
<proteinExistence type="predicted"/>
<organism evidence="2 3">
    <name type="scientific">Reichenbachiella faecimaris</name>
    <dbReference type="NCBI Taxonomy" id="692418"/>
    <lineage>
        <taxon>Bacteria</taxon>
        <taxon>Pseudomonadati</taxon>
        <taxon>Bacteroidota</taxon>
        <taxon>Cytophagia</taxon>
        <taxon>Cytophagales</taxon>
        <taxon>Reichenbachiellaceae</taxon>
        <taxon>Reichenbachiella</taxon>
    </lineage>
</organism>
<dbReference type="OrthoDB" id="1489599at2"/>
<keyword evidence="1" id="KW-0732">Signal</keyword>
<evidence type="ECO:0000313" key="2">
    <source>
        <dbReference type="EMBL" id="SMD34050.1"/>
    </source>
</evidence>
<dbReference type="STRING" id="692418.SAMN04488029_1813"/>
<accession>A0A1W2GBJ7</accession>
<dbReference type="Proteomes" id="UP000192472">
    <property type="component" value="Unassembled WGS sequence"/>
</dbReference>
<dbReference type="RefSeq" id="WP_084372465.1">
    <property type="nucleotide sequence ID" value="NZ_FWYF01000002.1"/>
</dbReference>
<feature type="signal peptide" evidence="1">
    <location>
        <begin position="1"/>
        <end position="18"/>
    </location>
</feature>
<dbReference type="EMBL" id="FWYF01000002">
    <property type="protein sequence ID" value="SMD34050.1"/>
    <property type="molecule type" value="Genomic_DNA"/>
</dbReference>
<gene>
    <name evidence="2" type="ORF">SAMN04488029_1813</name>
</gene>
<keyword evidence="3" id="KW-1185">Reference proteome</keyword>
<dbReference type="AlphaFoldDB" id="A0A1W2GBJ7"/>
<evidence type="ECO:0000313" key="3">
    <source>
        <dbReference type="Proteomes" id="UP000192472"/>
    </source>
</evidence>
<sequence length="596" mass="69412">MKLSFVSLLILSSLSSLAQEYYIQVQNAQSGNPIPYAHISSSDKLVTITDHFGRARIPRSSDVSYKISCIGYRLLTFSDQLLSVDEMTIIKLNPDEKILDAVTITPTTLEDMIKEVYDNIPNAYITNPHLLKGELIEQYMDTLGHANINSCAKIQVQKESYTRQHKKGEVKIDSLSRIYDVISPLYTQIHAGAHIPHRFDFVMKREEFINPLTFNKYNYEYLGEFELNESLVDVIGFEPNPKSLIEGQFAGKIYLDMKEKVFLKGEYHYTQTGIFSNPESRWVDRRQFITEYKPSENGWYFAYTWDEAVRESDNFLLSQYFKTKSIDYDTAVNWGYEEKIHFHDIVEKEPADTLIVNNEMQLSDSIPQVAFIRTSTGYYRFLSKIEAGYGIKFYSLNPASIHANGVVDYQGNSLLIDESTSMQTIDIGLYYFVRYQLKQNVFFQFGYAENFWNDTQKRNWDLGMLYRLSLKSLRPSNLNVKVSYTQFVSQFRFDKRAGLEPYFQQRHHGILGGLGYEIRLNGLFKLGLEYNYFHYINTNEKFYLKEKYGLFNLFSKKHDYDSDLVGWEVNGESQSLPVNIFDNHSFDLTLIIALDR</sequence>
<evidence type="ECO:0000256" key="1">
    <source>
        <dbReference type="SAM" id="SignalP"/>
    </source>
</evidence>
<name>A0A1W2GBJ7_REIFA</name>